<evidence type="ECO:0000256" key="1">
    <source>
        <dbReference type="SAM" id="MobiDB-lite"/>
    </source>
</evidence>
<feature type="compositionally biased region" description="Acidic residues" evidence="1">
    <location>
        <begin position="105"/>
        <end position="117"/>
    </location>
</feature>
<name>A0A979FJE9_HYAAZ</name>
<dbReference type="RefSeq" id="XP_047736686.1">
    <property type="nucleotide sequence ID" value="XM_047880730.1"/>
</dbReference>
<feature type="region of interest" description="Disordered" evidence="1">
    <location>
        <begin position="232"/>
        <end position="261"/>
    </location>
</feature>
<keyword evidence="2" id="KW-1185">Reference proteome</keyword>
<dbReference type="KEGG" id="hazt:108678517"/>
<sequence>MVLGYQPPTITPVSLHKISTMLPPLRGGSALPPLRRSLTSTSPPDKTPTEEDGANEENPVAECRAEVLAVAEVAPPARQDPAPDVDEDFSGVPPTADDVQRSDEPGDENEDGGDKEEAEAAKQEKKGNAFTRLLKHLGRRKTSSESQVSDSYTASDPQPTEAPAYTSSTDAVPPATDEGAADEVDDLLDARAEASAPSAQEVAAASLELSPDDDQKAQGGIVQRLRHLRKVNNITDGHLEETQPPVLPQQQPSDVPSDGPADIETVQSRACTIL</sequence>
<evidence type="ECO:0000313" key="2">
    <source>
        <dbReference type="Proteomes" id="UP000694843"/>
    </source>
</evidence>
<reference evidence="3" key="1">
    <citation type="submission" date="2025-08" db="UniProtKB">
        <authorList>
            <consortium name="RefSeq"/>
        </authorList>
    </citation>
    <scope>IDENTIFICATION</scope>
</reference>
<accession>A0A979FJE9</accession>
<gene>
    <name evidence="3" type="primary">LOC108678517</name>
</gene>
<organism evidence="2 3">
    <name type="scientific">Hyalella azteca</name>
    <name type="common">Amphipod</name>
    <dbReference type="NCBI Taxonomy" id="294128"/>
    <lineage>
        <taxon>Eukaryota</taxon>
        <taxon>Metazoa</taxon>
        <taxon>Ecdysozoa</taxon>
        <taxon>Arthropoda</taxon>
        <taxon>Crustacea</taxon>
        <taxon>Multicrustacea</taxon>
        <taxon>Malacostraca</taxon>
        <taxon>Eumalacostraca</taxon>
        <taxon>Peracarida</taxon>
        <taxon>Amphipoda</taxon>
        <taxon>Senticaudata</taxon>
        <taxon>Talitrida</taxon>
        <taxon>Talitroidea</taxon>
        <taxon>Hyalellidae</taxon>
        <taxon>Hyalella</taxon>
    </lineage>
</organism>
<feature type="region of interest" description="Disordered" evidence="1">
    <location>
        <begin position="20"/>
        <end position="218"/>
    </location>
</feature>
<dbReference type="AlphaFoldDB" id="A0A979FJE9"/>
<protein>
    <submittedName>
        <fullName evidence="3">Uncharacterized protein LOC108678517</fullName>
    </submittedName>
</protein>
<feature type="compositionally biased region" description="Basic and acidic residues" evidence="1">
    <location>
        <begin position="118"/>
        <end position="127"/>
    </location>
</feature>
<evidence type="ECO:0000313" key="3">
    <source>
        <dbReference type="RefSeq" id="XP_047736686.1"/>
    </source>
</evidence>
<feature type="compositionally biased region" description="Low complexity" evidence="1">
    <location>
        <begin position="60"/>
        <end position="77"/>
    </location>
</feature>
<proteinExistence type="predicted"/>
<dbReference type="GeneID" id="108678517"/>
<feature type="compositionally biased region" description="Polar residues" evidence="1">
    <location>
        <begin position="144"/>
        <end position="158"/>
    </location>
</feature>
<feature type="compositionally biased region" description="Low complexity" evidence="1">
    <location>
        <begin position="193"/>
        <end position="206"/>
    </location>
</feature>
<dbReference type="Proteomes" id="UP000694843">
    <property type="component" value="Unplaced"/>
</dbReference>